<evidence type="ECO:0008006" key="4">
    <source>
        <dbReference type="Google" id="ProtNLM"/>
    </source>
</evidence>
<comment type="caution">
    <text evidence="2">The sequence shown here is derived from an EMBL/GenBank/DDBJ whole genome shotgun (WGS) entry which is preliminary data.</text>
</comment>
<evidence type="ECO:0000313" key="3">
    <source>
        <dbReference type="Proteomes" id="UP000017243"/>
    </source>
</evidence>
<organism evidence="2 3">
    <name type="scientific">Lactobacillus helveticus CIRM-BIA 953</name>
    <dbReference type="NCBI Taxonomy" id="1226335"/>
    <lineage>
        <taxon>Bacteria</taxon>
        <taxon>Bacillati</taxon>
        <taxon>Bacillota</taxon>
        <taxon>Bacilli</taxon>
        <taxon>Lactobacillales</taxon>
        <taxon>Lactobacillaceae</taxon>
        <taxon>Lactobacillus</taxon>
    </lineage>
</organism>
<reference evidence="2 3" key="1">
    <citation type="submission" date="2013-09" db="EMBL/GenBank/DDBJ databases">
        <title>Draft Genome Sequence of five Lactobacillus helveticus strains CIRM-BIA 101T, 103, 104, 951 and 953 isolated from milk product.</title>
        <authorList>
            <person name="Valence F."/>
            <person name="Chuat V."/>
            <person name="Ma L."/>
            <person name="Creno S."/>
            <person name="Falentin H."/>
            <person name="Lortal S."/>
            <person name="Bizet C."/>
            <person name="Clermont D."/>
            <person name="Loux V."/>
            <person name="Bouchier C."/>
            <person name="Cousin S."/>
        </authorList>
    </citation>
    <scope>NUCLEOTIDE SEQUENCE [LARGE SCALE GENOMIC DNA]</scope>
    <source>
        <strain evidence="2 3">CIRM-BIA 953</strain>
    </source>
</reference>
<dbReference type="AlphaFoldDB" id="U4QNK2"/>
<gene>
    <name evidence="1" type="ORF">LHCIRMBIA953_02564</name>
    <name evidence="2" type="ORF">LHCIRMBIA953_02648</name>
</gene>
<accession>U4QNK2</accession>
<dbReference type="RefSeq" id="WP_023061948.1">
    <property type="nucleotide sequence ID" value="NZ_CBUH010000169.1"/>
</dbReference>
<dbReference type="EMBL" id="CBUH010000169">
    <property type="protein sequence ID" value="CDI43375.1"/>
    <property type="molecule type" value="Genomic_DNA"/>
</dbReference>
<name>U4QNK2_LACHE</name>
<sequence>MSNNMGIATKEQLTYIDQKVYDPKVAPLTALNIFSTFQIPEADTSYRYKVRSSKAMAQAYVNRATDIPVVEEGFREYETPITQSALACEYSWLELQRAQAANVNILADQAQLVARGMAERRDRVIYNGEDIGPNTKIVGLTNTDTSLTGFQQINLDGDHALDKLAQDTENGALKMRKVFQDAIGKITHLVGYAAAKPTLLMPQAEIDLLNNPINKYRPDITVMSMISPWFSSIQPIPELEGRYWHRNNASKTDKQKDMAIICLTDNDIASIPIAMQMTQMQQEYHDGVTKIPYVERFGGLAVRYPSAFVQVLGINTPGV</sequence>
<dbReference type="EMBL" id="CBUH010000169">
    <property type="protein sequence ID" value="CDI43293.1"/>
    <property type="molecule type" value="Genomic_DNA"/>
</dbReference>
<dbReference type="Gene3D" id="3.30.2400.30">
    <property type="match status" value="1"/>
</dbReference>
<dbReference type="Proteomes" id="UP000017243">
    <property type="component" value="Unassembled WGS sequence"/>
</dbReference>
<dbReference type="InterPro" id="IPR020049">
    <property type="entry name" value="Major_capsid-like"/>
</dbReference>
<proteinExistence type="predicted"/>
<evidence type="ECO:0000313" key="2">
    <source>
        <dbReference type="EMBL" id="CDI43375.1"/>
    </source>
</evidence>
<evidence type="ECO:0000313" key="1">
    <source>
        <dbReference type="EMBL" id="CDI43293.1"/>
    </source>
</evidence>
<dbReference type="PIRSF" id="PIRSF029202">
    <property type="entry name" value="UCP029202"/>
    <property type="match status" value="1"/>
</dbReference>
<protein>
    <recommendedName>
        <fullName evidence="4">DUF2184 domain-containing protein</fullName>
    </recommendedName>
</protein>
<dbReference type="Pfam" id="PF09950">
    <property type="entry name" value="Major_capside"/>
    <property type="match status" value="1"/>
</dbReference>